<evidence type="ECO:0000256" key="6">
    <source>
        <dbReference type="ARBA" id="ARBA00023204"/>
    </source>
</evidence>
<evidence type="ECO:0000259" key="11">
    <source>
        <dbReference type="PROSITE" id="PS51068"/>
    </source>
</evidence>
<protein>
    <recommendedName>
        <fullName evidence="11">Formamidopyrimidine-DNA glycosylase catalytic domain-containing protein</fullName>
    </recommendedName>
</protein>
<evidence type="ECO:0000256" key="3">
    <source>
        <dbReference type="ARBA" id="ARBA00022763"/>
    </source>
</evidence>
<evidence type="ECO:0000256" key="7">
    <source>
        <dbReference type="ARBA" id="ARBA00023239"/>
    </source>
</evidence>
<dbReference type="PANTHER" id="PTHR22993">
    <property type="entry name" value="FORMAMIDOPYRIMIDINE-DNA GLYCOSYLASE"/>
    <property type="match status" value="1"/>
</dbReference>
<keyword evidence="3" id="KW-0227">DNA damage</keyword>
<dbReference type="Gene3D" id="1.10.8.50">
    <property type="match status" value="1"/>
</dbReference>
<dbReference type="InterPro" id="IPR010979">
    <property type="entry name" value="Ribosomal_uS13-like_H2TH"/>
</dbReference>
<dbReference type="Gene3D" id="3.20.190.10">
    <property type="entry name" value="MutM-like, N-terminal"/>
    <property type="match status" value="1"/>
</dbReference>
<dbReference type="GO" id="GO:0006284">
    <property type="term" value="P:base-excision repair"/>
    <property type="evidence" value="ECO:0007669"/>
    <property type="project" value="InterPro"/>
</dbReference>
<dbReference type="STRING" id="765257.A0A0D0A393"/>
<comment type="catalytic activity">
    <reaction evidence="1">
        <text>Hydrolysis of DNA containing ring-opened 7-methylguanine residues, releasing 2,6-diamino-4-hydroxy-5-(N-methyl)formamidopyrimidine.</text>
        <dbReference type="EC" id="3.2.2.23"/>
    </reaction>
</comment>
<dbReference type="Proteomes" id="UP000054018">
    <property type="component" value="Unassembled WGS sequence"/>
</dbReference>
<evidence type="ECO:0000256" key="4">
    <source>
        <dbReference type="ARBA" id="ARBA00022801"/>
    </source>
</evidence>
<dbReference type="SUPFAM" id="SSF46946">
    <property type="entry name" value="S13-like H2TH domain"/>
    <property type="match status" value="1"/>
</dbReference>
<keyword evidence="8" id="KW-0511">Multifunctional enzyme</keyword>
<keyword evidence="5" id="KW-0238">DNA-binding</keyword>
<dbReference type="InterPro" id="IPR015886">
    <property type="entry name" value="H2TH_FPG"/>
</dbReference>
<keyword evidence="7" id="KW-0456">Lyase</keyword>
<dbReference type="GO" id="GO:0008534">
    <property type="term" value="F:oxidized purine nucleobase lesion DNA N-glycosylase activity"/>
    <property type="evidence" value="ECO:0007669"/>
    <property type="project" value="UniProtKB-EC"/>
</dbReference>
<evidence type="ECO:0000256" key="10">
    <source>
        <dbReference type="SAM" id="MobiDB-lite"/>
    </source>
</evidence>
<keyword evidence="9" id="KW-0326">Glycosidase</keyword>
<dbReference type="GO" id="GO:0008270">
    <property type="term" value="F:zinc ion binding"/>
    <property type="evidence" value="ECO:0007669"/>
    <property type="project" value="InterPro"/>
</dbReference>
<dbReference type="FunFam" id="1.10.8.50:FF:000009">
    <property type="entry name" value="Formamidopyrimidine-DNA glycosylase"/>
    <property type="match status" value="1"/>
</dbReference>
<evidence type="ECO:0000256" key="1">
    <source>
        <dbReference type="ARBA" id="ARBA00001668"/>
    </source>
</evidence>
<dbReference type="SMART" id="SM00898">
    <property type="entry name" value="Fapy_DNA_glyco"/>
    <property type="match status" value="1"/>
</dbReference>
<name>A0A0D0A393_9AGAM</name>
<evidence type="ECO:0000313" key="12">
    <source>
        <dbReference type="EMBL" id="KIK26493.1"/>
    </source>
</evidence>
<proteinExistence type="inferred from homology"/>
<dbReference type="GO" id="GO:0003684">
    <property type="term" value="F:damaged DNA binding"/>
    <property type="evidence" value="ECO:0007669"/>
    <property type="project" value="InterPro"/>
</dbReference>
<evidence type="ECO:0000313" key="13">
    <source>
        <dbReference type="Proteomes" id="UP000054018"/>
    </source>
</evidence>
<keyword evidence="4" id="KW-0378">Hydrolase</keyword>
<dbReference type="EMBL" id="KN833701">
    <property type="protein sequence ID" value="KIK26493.1"/>
    <property type="molecule type" value="Genomic_DNA"/>
</dbReference>
<feature type="domain" description="Formamidopyrimidine-DNA glycosylase catalytic" evidence="11">
    <location>
        <begin position="2"/>
        <end position="155"/>
    </location>
</feature>
<keyword evidence="6" id="KW-0234">DNA repair</keyword>
<feature type="region of interest" description="Disordered" evidence="10">
    <location>
        <begin position="333"/>
        <end position="365"/>
    </location>
</feature>
<gene>
    <name evidence="12" type="ORF">PISMIDRAFT_8857</name>
</gene>
<evidence type="ECO:0000256" key="8">
    <source>
        <dbReference type="ARBA" id="ARBA00023268"/>
    </source>
</evidence>
<dbReference type="SUPFAM" id="SSF81624">
    <property type="entry name" value="N-terminal domain of MutM-like DNA repair proteins"/>
    <property type="match status" value="1"/>
</dbReference>
<dbReference type="GO" id="GO:0005634">
    <property type="term" value="C:nucleus"/>
    <property type="evidence" value="ECO:0007669"/>
    <property type="project" value="TreeGrafter"/>
</dbReference>
<dbReference type="InterPro" id="IPR035937">
    <property type="entry name" value="FPG_N"/>
</dbReference>
<organism evidence="12 13">
    <name type="scientific">Pisolithus microcarpus 441</name>
    <dbReference type="NCBI Taxonomy" id="765257"/>
    <lineage>
        <taxon>Eukaryota</taxon>
        <taxon>Fungi</taxon>
        <taxon>Dikarya</taxon>
        <taxon>Basidiomycota</taxon>
        <taxon>Agaricomycotina</taxon>
        <taxon>Agaricomycetes</taxon>
        <taxon>Agaricomycetidae</taxon>
        <taxon>Boletales</taxon>
        <taxon>Sclerodermatineae</taxon>
        <taxon>Pisolithaceae</taxon>
        <taxon>Pisolithus</taxon>
    </lineage>
</organism>
<dbReference type="Pfam" id="PF01149">
    <property type="entry name" value="Fapy_DNA_glyco"/>
    <property type="match status" value="1"/>
</dbReference>
<accession>A0A0D0A393</accession>
<keyword evidence="13" id="KW-1185">Reference proteome</keyword>
<evidence type="ECO:0000256" key="9">
    <source>
        <dbReference type="ARBA" id="ARBA00023295"/>
    </source>
</evidence>
<feature type="compositionally biased region" description="Basic residues" evidence="10">
    <location>
        <begin position="356"/>
        <end position="365"/>
    </location>
</feature>
<dbReference type="PANTHER" id="PTHR22993:SF9">
    <property type="entry name" value="FORMAMIDOPYRIMIDINE-DNA GLYCOSYLASE"/>
    <property type="match status" value="1"/>
</dbReference>
<evidence type="ECO:0000256" key="5">
    <source>
        <dbReference type="ARBA" id="ARBA00023125"/>
    </source>
</evidence>
<dbReference type="InterPro" id="IPR012319">
    <property type="entry name" value="FPG_cat"/>
</dbReference>
<dbReference type="AlphaFoldDB" id="A0A0D0A393"/>
<dbReference type="PROSITE" id="PS51068">
    <property type="entry name" value="FPG_CAT"/>
    <property type="match status" value="1"/>
</dbReference>
<reference evidence="13" key="2">
    <citation type="submission" date="2015-01" db="EMBL/GenBank/DDBJ databases">
        <title>Evolutionary Origins and Diversification of the Mycorrhizal Mutualists.</title>
        <authorList>
            <consortium name="DOE Joint Genome Institute"/>
            <consortium name="Mycorrhizal Genomics Consortium"/>
            <person name="Kohler A."/>
            <person name="Kuo A."/>
            <person name="Nagy L.G."/>
            <person name="Floudas D."/>
            <person name="Copeland A."/>
            <person name="Barry K.W."/>
            <person name="Cichocki N."/>
            <person name="Veneault-Fourrey C."/>
            <person name="LaButti K."/>
            <person name="Lindquist E.A."/>
            <person name="Lipzen A."/>
            <person name="Lundell T."/>
            <person name="Morin E."/>
            <person name="Murat C."/>
            <person name="Riley R."/>
            <person name="Ohm R."/>
            <person name="Sun H."/>
            <person name="Tunlid A."/>
            <person name="Henrissat B."/>
            <person name="Grigoriev I.V."/>
            <person name="Hibbett D.S."/>
            <person name="Martin F."/>
        </authorList>
    </citation>
    <scope>NUCLEOTIDE SEQUENCE [LARGE SCALE GENOMIC DNA]</scope>
    <source>
        <strain evidence="13">441</strain>
    </source>
</reference>
<reference evidence="12 13" key="1">
    <citation type="submission" date="2014-04" db="EMBL/GenBank/DDBJ databases">
        <authorList>
            <consortium name="DOE Joint Genome Institute"/>
            <person name="Kuo A."/>
            <person name="Kohler A."/>
            <person name="Costa M.D."/>
            <person name="Nagy L.G."/>
            <person name="Floudas D."/>
            <person name="Copeland A."/>
            <person name="Barry K.W."/>
            <person name="Cichocki N."/>
            <person name="Veneault-Fourrey C."/>
            <person name="LaButti K."/>
            <person name="Lindquist E.A."/>
            <person name="Lipzen A."/>
            <person name="Lundell T."/>
            <person name="Morin E."/>
            <person name="Murat C."/>
            <person name="Sun H."/>
            <person name="Tunlid A."/>
            <person name="Henrissat B."/>
            <person name="Grigoriev I.V."/>
            <person name="Hibbett D.S."/>
            <person name="Martin F."/>
            <person name="Nordberg H.P."/>
            <person name="Cantor M.N."/>
            <person name="Hua S.X."/>
        </authorList>
    </citation>
    <scope>NUCLEOTIDE SEQUENCE [LARGE SCALE GENOMIC DNA]</scope>
    <source>
        <strain evidence="12 13">441</strain>
    </source>
</reference>
<sequence>MPELPEVERAAALIREHAVGKLIHHVDTFDDSLVFSGFTHLEFAHEITGRVVEDAARYGNNLASPQYNVIRFSFHHSGKCFYIQLQGSGRTPVLHFGMTGALQVRGHVTVKYKSTASSASDMWPPRFVKFILYIQDGNSAPGFTEIAFSDARRLGRIRLVGSPLDEPPISELGFDPVLSMPSLEDFHASLSKRTCPIKALLLDQAFSAGVGNYLADEILYQARVHPEQRCSTLDRDQVIALHHHVADVCRVAVQANADDSKYPEHWLFKHRWGKGKNAKTVMKLPSGEPATIKWITVGGRTSAYVAEVQKLSSSRGNVLNSTAASDVAVVQDGVAQRRSQRRQHAYDDGVEPSRTGRPKRRRTVK</sequence>
<dbReference type="GO" id="GO:0003906">
    <property type="term" value="F:DNA-(apurinic or apyrimidinic site) endonuclease activity"/>
    <property type="evidence" value="ECO:0007669"/>
    <property type="project" value="InterPro"/>
</dbReference>
<dbReference type="HOGENOM" id="CLU_038423_0_1_1"/>
<dbReference type="Pfam" id="PF06831">
    <property type="entry name" value="H2TH"/>
    <property type="match status" value="1"/>
</dbReference>
<comment type="similarity">
    <text evidence="2">Belongs to the FPG family.</text>
</comment>
<evidence type="ECO:0000256" key="2">
    <source>
        <dbReference type="ARBA" id="ARBA00009409"/>
    </source>
</evidence>
<dbReference type="OrthoDB" id="444592at2759"/>
<dbReference type="GO" id="GO:0016829">
    <property type="term" value="F:lyase activity"/>
    <property type="evidence" value="ECO:0007669"/>
    <property type="project" value="UniProtKB-KW"/>
</dbReference>
<dbReference type="SMART" id="SM01232">
    <property type="entry name" value="H2TH"/>
    <property type="match status" value="1"/>
</dbReference>